<keyword evidence="2" id="KW-0804">Transcription</keyword>
<evidence type="ECO:0000256" key="4">
    <source>
        <dbReference type="SAM" id="MobiDB-lite"/>
    </source>
</evidence>
<feature type="DNA-binding region" description="HMG box" evidence="3">
    <location>
        <begin position="25"/>
        <end position="92"/>
    </location>
</feature>
<dbReference type="SUPFAM" id="SSF47095">
    <property type="entry name" value="HMG-box"/>
    <property type="match status" value="1"/>
</dbReference>
<evidence type="ECO:0000256" key="3">
    <source>
        <dbReference type="PROSITE-ProRule" id="PRU00267"/>
    </source>
</evidence>
<evidence type="ECO:0000256" key="2">
    <source>
        <dbReference type="ARBA" id="ARBA00023163"/>
    </source>
</evidence>
<feature type="region of interest" description="Disordered" evidence="4">
    <location>
        <begin position="1"/>
        <end position="24"/>
    </location>
</feature>
<feature type="region of interest" description="Disordered" evidence="4">
    <location>
        <begin position="83"/>
        <end position="110"/>
    </location>
</feature>
<evidence type="ECO:0000259" key="5">
    <source>
        <dbReference type="PROSITE" id="PS50118"/>
    </source>
</evidence>
<feature type="compositionally biased region" description="Polar residues" evidence="4">
    <location>
        <begin position="1"/>
        <end position="18"/>
    </location>
</feature>
<dbReference type="GO" id="GO:0001228">
    <property type="term" value="F:DNA-binding transcription activator activity, RNA polymerase II-specific"/>
    <property type="evidence" value="ECO:0007669"/>
    <property type="project" value="TreeGrafter"/>
</dbReference>
<accession>A0A550C104</accession>
<dbReference type="InterPro" id="IPR036910">
    <property type="entry name" value="HMG_box_dom_sf"/>
</dbReference>
<dbReference type="EMBL" id="VDMD01000035">
    <property type="protein sequence ID" value="TRM58479.1"/>
    <property type="molecule type" value="Genomic_DNA"/>
</dbReference>
<dbReference type="PANTHER" id="PTHR10270">
    <property type="entry name" value="SOX TRANSCRIPTION FACTOR"/>
    <property type="match status" value="1"/>
</dbReference>
<evidence type="ECO:0000313" key="6">
    <source>
        <dbReference type="EMBL" id="TRM58479.1"/>
    </source>
</evidence>
<dbReference type="OrthoDB" id="6247875at2759"/>
<dbReference type="STRING" id="97359.A0A550C104"/>
<dbReference type="GO" id="GO:0000978">
    <property type="term" value="F:RNA polymerase II cis-regulatory region sequence-specific DNA binding"/>
    <property type="evidence" value="ECO:0007669"/>
    <property type="project" value="TreeGrafter"/>
</dbReference>
<reference evidence="6 7" key="1">
    <citation type="journal article" date="2019" name="New Phytol.">
        <title>Comparative genomics reveals unique wood-decay strategies and fruiting body development in the Schizophyllaceae.</title>
        <authorList>
            <person name="Almasi E."/>
            <person name="Sahu N."/>
            <person name="Krizsan K."/>
            <person name="Balint B."/>
            <person name="Kovacs G.M."/>
            <person name="Kiss B."/>
            <person name="Cseklye J."/>
            <person name="Drula E."/>
            <person name="Henrissat B."/>
            <person name="Nagy I."/>
            <person name="Chovatia M."/>
            <person name="Adam C."/>
            <person name="LaButti K."/>
            <person name="Lipzen A."/>
            <person name="Riley R."/>
            <person name="Grigoriev I.V."/>
            <person name="Nagy L.G."/>
        </authorList>
    </citation>
    <scope>NUCLEOTIDE SEQUENCE [LARGE SCALE GENOMIC DNA]</scope>
    <source>
        <strain evidence="6 7">NL-1724</strain>
    </source>
</reference>
<sequence length="282" mass="30938">MSATSVQGDSGPSSTQLLPAQEARIPRPPNSWILFRDHFRRNFAPSDIIEQSKISKAASPIWRGLTPKDRAYWDNLANEEKVEHRRKYPDYKYQPQTKKGKKRKRNTAAEDATECISFDEKNYTPSRATKRAKTAAVKPEESSKVPMRKKSASKRCTSTASTAPSLASSPASISSVLTPQTPRSLDCIFLSDRTTTGSGLSAYDEIFQLTENELRLMNDFDFDSDAKGYSTFGSDYVAGMTTEASASFVQGDVGATVNLGGNGLEPRNQDCSAAGYVARPPI</sequence>
<feature type="compositionally biased region" description="Low complexity" evidence="4">
    <location>
        <begin position="157"/>
        <end position="176"/>
    </location>
</feature>
<dbReference type="PANTHER" id="PTHR10270:SF161">
    <property type="entry name" value="SEX-DETERMINING REGION Y PROTEIN"/>
    <property type="match status" value="1"/>
</dbReference>
<gene>
    <name evidence="6" type="ORF">BD626DRAFT_633973</name>
</gene>
<feature type="region of interest" description="Disordered" evidence="4">
    <location>
        <begin position="127"/>
        <end position="176"/>
    </location>
</feature>
<dbReference type="AlphaFoldDB" id="A0A550C104"/>
<organism evidence="6 7">
    <name type="scientific">Schizophyllum amplum</name>
    <dbReference type="NCBI Taxonomy" id="97359"/>
    <lineage>
        <taxon>Eukaryota</taxon>
        <taxon>Fungi</taxon>
        <taxon>Dikarya</taxon>
        <taxon>Basidiomycota</taxon>
        <taxon>Agaricomycotina</taxon>
        <taxon>Agaricomycetes</taxon>
        <taxon>Agaricomycetidae</taxon>
        <taxon>Agaricales</taxon>
        <taxon>Schizophyllaceae</taxon>
        <taxon>Schizophyllum</taxon>
    </lineage>
</organism>
<keyword evidence="7" id="KW-1185">Reference proteome</keyword>
<evidence type="ECO:0000313" key="7">
    <source>
        <dbReference type="Proteomes" id="UP000320762"/>
    </source>
</evidence>
<comment type="caution">
    <text evidence="6">The sequence shown here is derived from an EMBL/GenBank/DDBJ whole genome shotgun (WGS) entry which is preliminary data.</text>
</comment>
<dbReference type="SMART" id="SM00398">
    <property type="entry name" value="HMG"/>
    <property type="match status" value="1"/>
</dbReference>
<dbReference type="Proteomes" id="UP000320762">
    <property type="component" value="Unassembled WGS sequence"/>
</dbReference>
<dbReference type="CDD" id="cd01389">
    <property type="entry name" value="HMG-box_ROX1-like"/>
    <property type="match status" value="1"/>
</dbReference>
<keyword evidence="1 3" id="KW-0238">DNA-binding</keyword>
<dbReference type="InterPro" id="IPR050140">
    <property type="entry name" value="SRY-related_HMG-box_TF-like"/>
</dbReference>
<evidence type="ECO:0000256" key="1">
    <source>
        <dbReference type="ARBA" id="ARBA00023125"/>
    </source>
</evidence>
<dbReference type="Gene3D" id="1.10.30.10">
    <property type="entry name" value="High mobility group box domain"/>
    <property type="match status" value="1"/>
</dbReference>
<dbReference type="GO" id="GO:0000122">
    <property type="term" value="P:negative regulation of transcription by RNA polymerase II"/>
    <property type="evidence" value="ECO:0007669"/>
    <property type="project" value="TreeGrafter"/>
</dbReference>
<dbReference type="GO" id="GO:0030154">
    <property type="term" value="P:cell differentiation"/>
    <property type="evidence" value="ECO:0007669"/>
    <property type="project" value="TreeGrafter"/>
</dbReference>
<keyword evidence="3" id="KW-0539">Nucleus</keyword>
<dbReference type="PROSITE" id="PS50118">
    <property type="entry name" value="HMG_BOX_2"/>
    <property type="match status" value="1"/>
</dbReference>
<protein>
    <recommendedName>
        <fullName evidence="5">HMG box domain-containing protein</fullName>
    </recommendedName>
</protein>
<dbReference type="InterPro" id="IPR009071">
    <property type="entry name" value="HMG_box_dom"/>
</dbReference>
<name>A0A550C104_9AGAR</name>
<proteinExistence type="predicted"/>
<dbReference type="Pfam" id="PF00505">
    <property type="entry name" value="HMG_box"/>
    <property type="match status" value="1"/>
</dbReference>
<feature type="domain" description="HMG box" evidence="5">
    <location>
        <begin position="25"/>
        <end position="92"/>
    </location>
</feature>
<dbReference type="GO" id="GO:0005634">
    <property type="term" value="C:nucleus"/>
    <property type="evidence" value="ECO:0007669"/>
    <property type="project" value="UniProtKB-UniRule"/>
</dbReference>